<gene>
    <name evidence="2" type="ORF">SAMN05661012_04107</name>
    <name evidence="3" type="ORF">SR876_10350</name>
</gene>
<evidence type="ECO:0000313" key="2">
    <source>
        <dbReference type="EMBL" id="SFW74141.1"/>
    </source>
</evidence>
<evidence type="ECO:0000313" key="5">
    <source>
        <dbReference type="Proteomes" id="UP001326715"/>
    </source>
</evidence>
<evidence type="ECO:0000313" key="4">
    <source>
        <dbReference type="Proteomes" id="UP000183788"/>
    </source>
</evidence>
<reference evidence="2 4" key="1">
    <citation type="submission" date="2016-11" db="EMBL/GenBank/DDBJ databases">
        <authorList>
            <person name="Jaros S."/>
            <person name="Januszkiewicz K."/>
            <person name="Wedrychowicz H."/>
        </authorList>
    </citation>
    <scope>NUCLEOTIDE SEQUENCE [LARGE SCALE GENOMIC DNA]</scope>
    <source>
        <strain evidence="2 4">DSM 784</strain>
    </source>
</reference>
<dbReference type="Proteomes" id="UP001326715">
    <property type="component" value="Chromosome"/>
</dbReference>
<evidence type="ECO:0000256" key="1">
    <source>
        <dbReference type="SAM" id="SignalP"/>
    </source>
</evidence>
<name>A0A1K1RQM8_9BACT</name>
<dbReference type="EMBL" id="FPIZ01000013">
    <property type="protein sequence ID" value="SFW74141.1"/>
    <property type="molecule type" value="Genomic_DNA"/>
</dbReference>
<dbReference type="RefSeq" id="WP_143150800.1">
    <property type="nucleotide sequence ID" value="NZ_CP139972.1"/>
</dbReference>
<dbReference type="EMBL" id="CP140154">
    <property type="protein sequence ID" value="WQG91906.1"/>
    <property type="molecule type" value="Genomic_DNA"/>
</dbReference>
<organism evidence="2 4">
    <name type="scientific">Chitinophaga sancti</name>
    <dbReference type="NCBI Taxonomy" id="1004"/>
    <lineage>
        <taxon>Bacteria</taxon>
        <taxon>Pseudomonadati</taxon>
        <taxon>Bacteroidota</taxon>
        <taxon>Chitinophagia</taxon>
        <taxon>Chitinophagales</taxon>
        <taxon>Chitinophagaceae</taxon>
        <taxon>Chitinophaga</taxon>
    </lineage>
</organism>
<keyword evidence="5" id="KW-1185">Reference proteome</keyword>
<evidence type="ECO:0000313" key="3">
    <source>
        <dbReference type="EMBL" id="WQG91906.1"/>
    </source>
</evidence>
<proteinExistence type="predicted"/>
<protein>
    <submittedName>
        <fullName evidence="2">Uncharacterized protein</fullName>
    </submittedName>
</protein>
<feature type="signal peptide" evidence="1">
    <location>
        <begin position="1"/>
        <end position="20"/>
    </location>
</feature>
<reference evidence="3 5" key="2">
    <citation type="submission" date="2023-11" db="EMBL/GenBank/DDBJ databases">
        <title>MicrobeMod: A computational toolkit for identifying prokaryotic methylation and restriction-modification with nanopore sequencing.</title>
        <authorList>
            <person name="Crits-Christoph A."/>
            <person name="Kang S.C."/>
            <person name="Lee H."/>
            <person name="Ostrov N."/>
        </authorList>
    </citation>
    <scope>NUCLEOTIDE SEQUENCE [LARGE SCALE GENOMIC DNA]</scope>
    <source>
        <strain evidence="3 5">ATCC 23090</strain>
    </source>
</reference>
<keyword evidence="1" id="KW-0732">Signal</keyword>
<sequence>MKSLFIILLFLSTGSLVAYAQLQRSTSLPGAPGKGPIVAFPRGIRQSSGEVVYLLATDTGGNVNLVPLHGNQHFDTTVRARLPQKPFLTVHGNVMYDYYYQSGLDTPFQQKDIYQHTVQTYLDFTIRDQYPVRVGFTTARGNSALFRNITGLNMQYTSRDFRNLLYDRLQHWDALQVEQLKQLQLEKSKLNDRALEYYRLQEWLSSPAQLQRLVEAREQRLYGKRPRTDLGVDSIRGLPQTPSLPKIPSMPELPSVNMLLRYKGHVRDSSLNRMPGDTSFEALYETRMRQLDSLRQRLGVMDSAYHAHEVQVGNLKGDMIEKLMSSKNNEELSSRLKEMNLPDTVLPKGYRTLLAIRSVGIGRTMADFSELTAKGISIQGIQAEFNPSYYLAVAGGTIDYRFRNYVVNNGAPRQFLALVRGGYGMKEGNHLFLTYYMGRKQLYNLNTGSGGSSSPDYHIMGIAVEGRWQLSKYLYLTGEVAKSSFPYYQKADHNMFSLKDHNNEAYSLSANSLIPQTGTKLSGVYKVMGAGFQSFSLYTTGSKQIAWTVRIDQPFFKQQLMVTASVRRNDYSSQYQQAEYKSNTIFKSIQATLRIRHYPVVSVGYYPTSQLTKLSDGTYVENTFYTMVGTVSHFYKVHSVMMNSVLSYNRFYNKQDDTSFVYYNTKNLLFNHTMFLGKFTIQGTGSAAMNGSYDLYGADGSILYKFRSWLDIGGGVKYSYQTVYALRNIGYSGTARVMIPYVGQIELMADKGFIPGAEKRLVSNNTGRITYTKTF</sequence>
<dbReference type="OrthoDB" id="606679at2"/>
<feature type="chain" id="PRO_5013221851" evidence="1">
    <location>
        <begin position="21"/>
        <end position="775"/>
    </location>
</feature>
<dbReference type="STRING" id="1004.SAMN05661012_04107"/>
<dbReference type="AlphaFoldDB" id="A0A1K1RQM8"/>
<accession>A0A1K1RQM8</accession>
<dbReference type="Proteomes" id="UP000183788">
    <property type="component" value="Unassembled WGS sequence"/>
</dbReference>